<evidence type="ECO:0000313" key="2">
    <source>
        <dbReference type="EMBL" id="AXJ02347.1"/>
    </source>
</evidence>
<dbReference type="Pfam" id="PF21544">
    <property type="entry name" value="PorZ_N_b_propeller"/>
    <property type="match status" value="1"/>
</dbReference>
<feature type="domain" description="PorZ N-terminal beta-propeller" evidence="1">
    <location>
        <begin position="54"/>
        <end position="211"/>
    </location>
</feature>
<dbReference type="AlphaFoldDB" id="A0A345UPE5"/>
<dbReference type="SUPFAM" id="SSF63829">
    <property type="entry name" value="Calcium-dependent phosphotriesterase"/>
    <property type="match status" value="1"/>
</dbReference>
<name>A0A345UPE5_9BACT</name>
<evidence type="ECO:0000313" key="3">
    <source>
        <dbReference type="Proteomes" id="UP000254808"/>
    </source>
</evidence>
<proteinExistence type="predicted"/>
<dbReference type="SUPFAM" id="SSF101898">
    <property type="entry name" value="NHL repeat"/>
    <property type="match status" value="1"/>
</dbReference>
<dbReference type="InterPro" id="IPR011110">
    <property type="entry name" value="Reg_prop"/>
</dbReference>
<dbReference type="Proteomes" id="UP000254808">
    <property type="component" value="Chromosome"/>
</dbReference>
<gene>
    <name evidence="2" type="ORF">CYPRO_3112</name>
</gene>
<reference evidence="2 3" key="1">
    <citation type="submission" date="2018-03" db="EMBL/GenBank/DDBJ databases">
        <title>Phenotypic and genomic properties of Cyclonatronum proteinivorum gen. nov., sp. nov., a haloalkaliphilic bacteroidete from soda lakes possessing Na+-translocating rhodopsin.</title>
        <authorList>
            <person name="Toshchakov S.V."/>
            <person name="Korzhenkov A."/>
            <person name="Samarov N.I."/>
            <person name="Kublanov I.V."/>
            <person name="Muntyan M.S."/>
            <person name="Sorokin D.Y."/>
        </authorList>
    </citation>
    <scope>NUCLEOTIDE SEQUENCE [LARGE SCALE GENOMIC DNA]</scope>
    <source>
        <strain evidence="2 3">Omega</strain>
    </source>
</reference>
<evidence type="ECO:0000259" key="1">
    <source>
        <dbReference type="Pfam" id="PF21544"/>
    </source>
</evidence>
<accession>A0A345UPE5</accession>
<dbReference type="Pfam" id="PF07494">
    <property type="entry name" value="Reg_prop"/>
    <property type="match status" value="1"/>
</dbReference>
<organism evidence="2 3">
    <name type="scientific">Cyclonatronum proteinivorum</name>
    <dbReference type="NCBI Taxonomy" id="1457365"/>
    <lineage>
        <taxon>Bacteria</taxon>
        <taxon>Pseudomonadati</taxon>
        <taxon>Balneolota</taxon>
        <taxon>Balneolia</taxon>
        <taxon>Balneolales</taxon>
        <taxon>Cyclonatronaceae</taxon>
        <taxon>Cyclonatronum</taxon>
    </lineage>
</organism>
<protein>
    <submittedName>
        <fullName evidence="2">Por secretion system C-terminal sorting domain-containing protein</fullName>
    </submittedName>
</protein>
<dbReference type="InterPro" id="IPR048954">
    <property type="entry name" value="PorZ_N"/>
</dbReference>
<dbReference type="KEGG" id="cprv:CYPRO_3112"/>
<dbReference type="Gene3D" id="2.130.10.10">
    <property type="entry name" value="YVTN repeat-like/Quinoprotein amine dehydrogenase"/>
    <property type="match status" value="3"/>
</dbReference>
<dbReference type="InterPro" id="IPR015943">
    <property type="entry name" value="WD40/YVTN_repeat-like_dom_sf"/>
</dbReference>
<keyword evidence="3" id="KW-1185">Reference proteome</keyword>
<dbReference type="EMBL" id="CP027806">
    <property type="protein sequence ID" value="AXJ02347.1"/>
    <property type="molecule type" value="Genomic_DNA"/>
</dbReference>
<sequence>MRISPFSLVLFFILLTAFSLLPLRGQAQEIGDWRPETSFTRTTDVVQDRDGAFWVATDGGLYRWLPGGGGSLETLTSLDGMYRLSATAIAYDEARHQLWLGFNDGTLQSLDLQRFQFRTLSDITRNQSFSNKRINQLQVIGDELFVAAQFGIVVFDTRNGLVRDSYVNLGRFSRGTAVNAFQVEGDMIYAATASGIAAGNLNEALAVPQNWDNSDGQGNIGTLTQEVSAIATYADQLFAGTGSGNFARALDGGEWSETNAFTGNVERFRSNASGALLAVAESALTVLEADGLRSTHTVARETHLTGFFDDEVTPSLLLAGTRESGLAVKTDLSGDFDFIRPSGPDLNFFIRFRMDGDEMIAASTSAPGQRGVPLNNAGYYIFRNGEWVSFNRRTNAQLDSFNFNSVYRAAITENYYVFGSFGRGIAVHNKQTDEIRLFNATNSPLPGLTATDPFTVVGGIDRDADGNIWIAMARGDGDRLIRLDPETEEWLTFPVPDNAGADRYLDIYIDRGGQKWLPLQTGTGGGGGVFVNRVEADGTQTGIRLTTAQNQGNLPNDLVQAVVQDRRGEIWVGTGRGVARFLFPDRIIDGTAQDRQASFLINADPDADSPFLLRDVNATSIAVDAANQKWIGTQGDGLYLVDEQGRNILRHFTTANSPLFSNTIVDVAVDERSGTVFIATDEGLLTFVDTPRTAGRQMDDLFVYPNPFRYNQHSGNMIIEGLTDATLISVITVDGRLINRINARSGRAEWNVRDFNGNEVSSGVYMIIANDVNGNERGVGKAVIIR</sequence>